<keyword evidence="9 16" id="KW-0675">Receptor</keyword>
<keyword evidence="7 12" id="KW-0798">TonB box</keyword>
<evidence type="ECO:0000313" key="17">
    <source>
        <dbReference type="Proteomes" id="UP001496627"/>
    </source>
</evidence>
<dbReference type="InterPro" id="IPR037066">
    <property type="entry name" value="Plug_dom_sf"/>
</dbReference>
<evidence type="ECO:0000256" key="1">
    <source>
        <dbReference type="ARBA" id="ARBA00004571"/>
    </source>
</evidence>
<comment type="subcellular location">
    <subcellularLocation>
        <location evidence="1 11">Cell outer membrane</location>
        <topology evidence="1 11">Multi-pass membrane protein</topology>
    </subcellularLocation>
</comment>
<dbReference type="InterPro" id="IPR012910">
    <property type="entry name" value="Plug_dom"/>
</dbReference>
<comment type="caution">
    <text evidence="16">The sequence shown here is derived from an EMBL/GenBank/DDBJ whole genome shotgun (WGS) entry which is preliminary data.</text>
</comment>
<evidence type="ECO:0000256" key="4">
    <source>
        <dbReference type="ARBA" id="ARBA00022452"/>
    </source>
</evidence>
<dbReference type="Proteomes" id="UP001496627">
    <property type="component" value="Unassembled WGS sequence"/>
</dbReference>
<evidence type="ECO:0000256" key="10">
    <source>
        <dbReference type="ARBA" id="ARBA00023237"/>
    </source>
</evidence>
<evidence type="ECO:0000256" key="2">
    <source>
        <dbReference type="ARBA" id="ARBA00009810"/>
    </source>
</evidence>
<gene>
    <name evidence="16" type="ORF">ABK249_09200</name>
</gene>
<keyword evidence="10 11" id="KW-0998">Cell outer membrane</keyword>
<proteinExistence type="inferred from homology"/>
<dbReference type="Pfam" id="PF00593">
    <property type="entry name" value="TonB_dep_Rec_b-barrel"/>
    <property type="match status" value="1"/>
</dbReference>
<evidence type="ECO:0000259" key="15">
    <source>
        <dbReference type="Pfam" id="PF07715"/>
    </source>
</evidence>
<keyword evidence="17" id="KW-1185">Reference proteome</keyword>
<evidence type="ECO:0000313" key="16">
    <source>
        <dbReference type="EMBL" id="MEQ1405105.1"/>
    </source>
</evidence>
<dbReference type="PANTHER" id="PTHR30069">
    <property type="entry name" value="TONB-DEPENDENT OUTER MEMBRANE RECEPTOR"/>
    <property type="match status" value="1"/>
</dbReference>
<evidence type="ECO:0000256" key="7">
    <source>
        <dbReference type="ARBA" id="ARBA00023077"/>
    </source>
</evidence>
<comment type="similarity">
    <text evidence="2 11 12">Belongs to the TonB-dependent receptor family.</text>
</comment>
<name>A0ABV0LZT7_9HYPH</name>
<evidence type="ECO:0000256" key="3">
    <source>
        <dbReference type="ARBA" id="ARBA00022448"/>
    </source>
</evidence>
<keyword evidence="8 11" id="KW-0472">Membrane</keyword>
<dbReference type="InterPro" id="IPR036942">
    <property type="entry name" value="Beta-barrel_TonB_sf"/>
</dbReference>
<feature type="chain" id="PRO_5045099138" evidence="13">
    <location>
        <begin position="30"/>
        <end position="759"/>
    </location>
</feature>
<keyword evidence="6 13" id="KW-0732">Signal</keyword>
<feature type="domain" description="TonB-dependent receptor-like beta-barrel" evidence="14">
    <location>
        <begin position="252"/>
        <end position="721"/>
    </location>
</feature>
<dbReference type="RefSeq" id="WP_348862663.1">
    <property type="nucleotide sequence ID" value="NZ_JBEAAL010000005.1"/>
</dbReference>
<reference evidence="16 17" key="1">
    <citation type="submission" date="2024-05" db="EMBL/GenBank/DDBJ databases">
        <title>Neorhizobium sp. Rsf11, a plant growth promoting and heavy metal resistant PAH-degrader.</title>
        <authorList>
            <person name="Golubev S.N."/>
            <person name="Muratova A.Y."/>
            <person name="Markelova M.I."/>
        </authorList>
    </citation>
    <scope>NUCLEOTIDE SEQUENCE [LARGE SCALE GENOMIC DNA]</scope>
    <source>
        <strain evidence="16 17">Rsf11</strain>
    </source>
</reference>
<evidence type="ECO:0000259" key="14">
    <source>
        <dbReference type="Pfam" id="PF00593"/>
    </source>
</evidence>
<dbReference type="NCBIfam" id="TIGR01786">
    <property type="entry name" value="TonB-hemlactrns"/>
    <property type="match status" value="1"/>
</dbReference>
<dbReference type="InterPro" id="IPR011276">
    <property type="entry name" value="TonB_haem/Hb_rcpt"/>
</dbReference>
<accession>A0ABV0LZT7</accession>
<dbReference type="CDD" id="cd01347">
    <property type="entry name" value="ligand_gated_channel"/>
    <property type="match status" value="1"/>
</dbReference>
<dbReference type="InterPro" id="IPR000531">
    <property type="entry name" value="Beta-barrel_TonB"/>
</dbReference>
<evidence type="ECO:0000256" key="5">
    <source>
        <dbReference type="ARBA" id="ARBA00022692"/>
    </source>
</evidence>
<evidence type="ECO:0000256" key="6">
    <source>
        <dbReference type="ARBA" id="ARBA00022729"/>
    </source>
</evidence>
<dbReference type="SUPFAM" id="SSF56935">
    <property type="entry name" value="Porins"/>
    <property type="match status" value="1"/>
</dbReference>
<organism evidence="16 17">
    <name type="scientific">Neorhizobium phenanthreniclasticum</name>
    <dbReference type="NCBI Taxonomy" id="3157917"/>
    <lineage>
        <taxon>Bacteria</taxon>
        <taxon>Pseudomonadati</taxon>
        <taxon>Pseudomonadota</taxon>
        <taxon>Alphaproteobacteria</taxon>
        <taxon>Hyphomicrobiales</taxon>
        <taxon>Rhizobiaceae</taxon>
        <taxon>Rhizobium/Agrobacterium group</taxon>
        <taxon>Neorhizobium</taxon>
    </lineage>
</organism>
<dbReference type="InterPro" id="IPR010949">
    <property type="entry name" value="TonB_Hb/transfer/lactofer_rcpt"/>
</dbReference>
<dbReference type="PANTHER" id="PTHR30069:SF29">
    <property type="entry name" value="HEMOGLOBIN AND HEMOGLOBIN-HAPTOGLOBIN-BINDING PROTEIN 1-RELATED"/>
    <property type="match status" value="1"/>
</dbReference>
<dbReference type="Pfam" id="PF07715">
    <property type="entry name" value="Plug"/>
    <property type="match status" value="1"/>
</dbReference>
<evidence type="ECO:0000256" key="11">
    <source>
        <dbReference type="PROSITE-ProRule" id="PRU01360"/>
    </source>
</evidence>
<keyword evidence="4 11" id="KW-1134">Transmembrane beta strand</keyword>
<dbReference type="Gene3D" id="2.40.170.20">
    <property type="entry name" value="TonB-dependent receptor, beta-barrel domain"/>
    <property type="match status" value="1"/>
</dbReference>
<keyword evidence="3 11" id="KW-0813">Transport</keyword>
<dbReference type="NCBIfam" id="TIGR01785">
    <property type="entry name" value="TonB-hemin"/>
    <property type="match status" value="1"/>
</dbReference>
<dbReference type="Gene3D" id="2.170.130.10">
    <property type="entry name" value="TonB-dependent receptor, plug domain"/>
    <property type="match status" value="1"/>
</dbReference>
<evidence type="ECO:0000256" key="9">
    <source>
        <dbReference type="ARBA" id="ARBA00023170"/>
    </source>
</evidence>
<evidence type="ECO:0000256" key="8">
    <source>
        <dbReference type="ARBA" id="ARBA00023136"/>
    </source>
</evidence>
<sequence>MGSRFLRHQHLWAGTAMVMALGITSTAYAQEATTDDQSTELKPIVLTTEKGGRVADSPQTQTTERAKIQERMVTDFKDFARRIDAGVNFNSNTKSVNIRGLQDQRVLTTIDGIRLPWLTDPRDSAQGGVNSFDFDSLSSVDITKGADSSRYGSGALGGVVELRTLNPEDLIDEGKNFGALTKTTYDSADQSAGGNAAIAGRFNDSWLLVQGGYKKGHETENQGHIGGYGTTRTEANPADFVQKNLLVKFHQYLEGGHRFGLTADLFNRDEDFDNMRGTTSSYEQGGFKSGEEVDRKRFSGSYDFISPDGTDIVDQASVNIYWQKEKLNNTTDAVRLIDPRAFAPGGAGWHYGPPYGVYKRDNTIEQTSYGITGNAEKELEIGGVAHEFRFGGELYWQKTHQYSSGVDNCPDVDWTTVPQPYGPQSCRLLHSNASDMPDVDSVVFGAFVEDDIKLMDNRLTITPGVRFDWYSHDPKSTAAFERSPNYDPSYLNSNEDFGISPKLRFAWQATPELELFAQYARGFRAPTVTELYQNYGAPGSYARIGNPDLETETSNGFEIGAKYVGTDYSVSATVFNNYYRNFIDTVTIAPPGGEYPIGGITGYDNINKVRIYGIELAGEWRFHPHWRTWGSFAWTNGRDSETGAYLNSVAPLRAIVGLGYAQETWGTDVSLTMAADRDKVSGSGFEAPGYGIVDLSAWWAPEQIGEVDVRGLKVQAGVFNVFDKKYWDAVSVPDGTTIASRDYYSEPGRTFKVSISKKF</sequence>
<keyword evidence="5 11" id="KW-0812">Transmembrane</keyword>
<dbReference type="PROSITE" id="PS52016">
    <property type="entry name" value="TONB_DEPENDENT_REC_3"/>
    <property type="match status" value="1"/>
</dbReference>
<evidence type="ECO:0000256" key="12">
    <source>
        <dbReference type="RuleBase" id="RU003357"/>
    </source>
</evidence>
<protein>
    <submittedName>
        <fullName evidence="16">TonB-dependent hemoglobin/transferrin/lactoferrin family receptor</fullName>
    </submittedName>
</protein>
<feature type="domain" description="TonB-dependent receptor plug" evidence="15">
    <location>
        <begin position="55"/>
        <end position="159"/>
    </location>
</feature>
<dbReference type="EMBL" id="JBEAAL010000005">
    <property type="protein sequence ID" value="MEQ1405105.1"/>
    <property type="molecule type" value="Genomic_DNA"/>
</dbReference>
<feature type="signal peptide" evidence="13">
    <location>
        <begin position="1"/>
        <end position="29"/>
    </location>
</feature>
<dbReference type="InterPro" id="IPR039426">
    <property type="entry name" value="TonB-dep_rcpt-like"/>
</dbReference>
<evidence type="ECO:0000256" key="13">
    <source>
        <dbReference type="SAM" id="SignalP"/>
    </source>
</evidence>